<dbReference type="Gene3D" id="3.100.10.10">
    <property type="match status" value="1"/>
</dbReference>
<proteinExistence type="inferred from homology"/>
<dbReference type="InterPro" id="IPR036227">
    <property type="entry name" value="Ribosomal_uL15/eL18_sf"/>
</dbReference>
<keyword evidence="3 4" id="KW-0687">Ribonucleoprotein</keyword>
<accession>W8GJU4</accession>
<dbReference type="GO" id="GO:0019843">
    <property type="term" value="F:rRNA binding"/>
    <property type="evidence" value="ECO:0007669"/>
    <property type="project" value="UniProtKB-UniRule"/>
</dbReference>
<dbReference type="InterPro" id="IPR021131">
    <property type="entry name" value="Ribosomal_uL15/eL18"/>
</dbReference>
<dbReference type="AlphaFoldDB" id="W8GJU4"/>
<dbReference type="InterPro" id="IPR030878">
    <property type="entry name" value="Ribosomal_uL15"/>
</dbReference>
<protein>
    <recommendedName>
        <fullName evidence="4">Large ribosomal subunit protein uL15</fullName>
    </recommendedName>
</protein>
<evidence type="ECO:0000313" key="8">
    <source>
        <dbReference type="Proteomes" id="UP000019450"/>
    </source>
</evidence>
<organism evidence="7 8">
    <name type="scientific">Candidatus Hepatoplasma crinochetorum Av</name>
    <dbReference type="NCBI Taxonomy" id="1427984"/>
    <lineage>
        <taxon>Bacteria</taxon>
        <taxon>Bacillati</taxon>
        <taxon>Mycoplasmatota</taxon>
        <taxon>Mollicutes</taxon>
        <taxon>Candidatus Hepatoplasmataceae</taxon>
        <taxon>Candidatus Hepatoplasma</taxon>
    </lineage>
</organism>
<dbReference type="SUPFAM" id="SSF52080">
    <property type="entry name" value="Ribosomal proteins L15p and L18e"/>
    <property type="match status" value="1"/>
</dbReference>
<dbReference type="PANTHER" id="PTHR12934">
    <property type="entry name" value="50S RIBOSOMAL PROTEIN L15"/>
    <property type="match status" value="1"/>
</dbReference>
<dbReference type="OrthoDB" id="9810293at2"/>
<comment type="function">
    <text evidence="4">Binds to the 23S rRNA.</text>
</comment>
<dbReference type="GO" id="GO:0006412">
    <property type="term" value="P:translation"/>
    <property type="evidence" value="ECO:0007669"/>
    <property type="project" value="UniProtKB-UniRule"/>
</dbReference>
<gene>
    <name evidence="4 7" type="primary">rplO</name>
    <name evidence="7" type="ORF">X271_00392</name>
</gene>
<dbReference type="Proteomes" id="UP000019450">
    <property type="component" value="Chromosome"/>
</dbReference>
<sequence length="155" mass="17296">MELNNMKSTPGSRKKQKRVGRGDKTAGRGENGQKSRAGYSKKIGFEGGQNPLYKRIPKRGFKNINHIEYTVVNLDKFVRVKGDKITPETLIEANVIKANYGYLKILGEGKLIKAYKVKAHKFSNSAKQAIEDAGGKVTIINNQKEETNNSDNKKN</sequence>
<keyword evidence="2 4" id="KW-0689">Ribosomal protein</keyword>
<dbReference type="EMBL" id="CP006932">
    <property type="protein sequence ID" value="AHK22497.1"/>
    <property type="molecule type" value="Genomic_DNA"/>
</dbReference>
<evidence type="ECO:0000259" key="6">
    <source>
        <dbReference type="Pfam" id="PF00828"/>
    </source>
</evidence>
<dbReference type="PATRIC" id="fig|1427984.3.peg.378"/>
<evidence type="ECO:0000313" key="7">
    <source>
        <dbReference type="EMBL" id="AHK22497.1"/>
    </source>
</evidence>
<evidence type="ECO:0000256" key="5">
    <source>
        <dbReference type="SAM" id="MobiDB-lite"/>
    </source>
</evidence>
<reference evidence="7 8" key="1">
    <citation type="journal article" date="2014" name="Genome Biol. Evol.">
        <title>Phylogenomics of "Candidatus Hepatoplasma crinochetorum," a Lineage of Mollicutes Associated with Noninsect Arthropods.</title>
        <authorList>
            <person name="Leclercq S."/>
            <person name="Dittmer J."/>
            <person name="Bouchon D."/>
            <person name="Cordaux R."/>
        </authorList>
    </citation>
    <scope>NUCLEOTIDE SEQUENCE [LARGE SCALE GENOMIC DNA]</scope>
    <source>
        <strain evidence="7 8">Av</strain>
    </source>
</reference>
<dbReference type="Pfam" id="PF00828">
    <property type="entry name" value="Ribosomal_L27A"/>
    <property type="match status" value="1"/>
</dbReference>
<dbReference type="HOGENOM" id="CLU_055188_4_2_14"/>
<dbReference type="PANTHER" id="PTHR12934:SF11">
    <property type="entry name" value="LARGE RIBOSOMAL SUBUNIT PROTEIN UL15M"/>
    <property type="match status" value="1"/>
</dbReference>
<comment type="similarity">
    <text evidence="1 4">Belongs to the universal ribosomal protein uL15 family.</text>
</comment>
<dbReference type="RefSeq" id="WP_025208789.1">
    <property type="nucleotide sequence ID" value="NZ_CP006932.1"/>
</dbReference>
<evidence type="ECO:0000256" key="3">
    <source>
        <dbReference type="ARBA" id="ARBA00023274"/>
    </source>
</evidence>
<feature type="domain" description="Large ribosomal subunit protein uL15/eL18" evidence="6">
    <location>
        <begin position="79"/>
        <end position="138"/>
    </location>
</feature>
<keyword evidence="4" id="KW-0699">rRNA-binding</keyword>
<feature type="compositionally biased region" description="Basic and acidic residues" evidence="5">
    <location>
        <begin position="20"/>
        <end position="33"/>
    </location>
</feature>
<evidence type="ECO:0000256" key="1">
    <source>
        <dbReference type="ARBA" id="ARBA00007320"/>
    </source>
</evidence>
<dbReference type="KEGG" id="hcr:X271_00392"/>
<dbReference type="eggNOG" id="COG0200">
    <property type="taxonomic scope" value="Bacteria"/>
</dbReference>
<dbReference type="InterPro" id="IPR005749">
    <property type="entry name" value="Ribosomal_uL15_bac-type"/>
</dbReference>
<dbReference type="GO" id="GO:0003735">
    <property type="term" value="F:structural constituent of ribosome"/>
    <property type="evidence" value="ECO:0007669"/>
    <property type="project" value="InterPro"/>
</dbReference>
<feature type="compositionally biased region" description="Polar residues" evidence="5">
    <location>
        <begin position="1"/>
        <end position="11"/>
    </location>
</feature>
<keyword evidence="4" id="KW-0694">RNA-binding</keyword>
<dbReference type="STRING" id="1427984.X271_00392"/>
<dbReference type="GO" id="GO:0022625">
    <property type="term" value="C:cytosolic large ribosomal subunit"/>
    <property type="evidence" value="ECO:0007669"/>
    <property type="project" value="TreeGrafter"/>
</dbReference>
<dbReference type="HAMAP" id="MF_01341">
    <property type="entry name" value="Ribosomal_uL15"/>
    <property type="match status" value="1"/>
</dbReference>
<keyword evidence="8" id="KW-1185">Reference proteome</keyword>
<dbReference type="NCBIfam" id="TIGR01071">
    <property type="entry name" value="rplO_bact"/>
    <property type="match status" value="1"/>
</dbReference>
<evidence type="ECO:0000256" key="4">
    <source>
        <dbReference type="HAMAP-Rule" id="MF_01341"/>
    </source>
</evidence>
<name>W8GJU4_9MOLU</name>
<feature type="region of interest" description="Disordered" evidence="5">
    <location>
        <begin position="1"/>
        <end position="41"/>
    </location>
</feature>
<evidence type="ECO:0000256" key="2">
    <source>
        <dbReference type="ARBA" id="ARBA00022980"/>
    </source>
</evidence>
<comment type="subunit">
    <text evidence="4">Part of the 50S ribosomal subunit.</text>
</comment>